<evidence type="ECO:0000313" key="1">
    <source>
        <dbReference type="EMBL" id="CDQ01706.1"/>
    </source>
</evidence>
<name>A0A1I9G5P1_BRUMA</name>
<sequence length="47" mass="5666">MMLIFLPLLKDIQRFSYFKSKHTRVRIRKCLSEILNLRNSLNCILQA</sequence>
<reference evidence="1" key="1">
    <citation type="journal article" date="2007" name="Science">
        <title>Draft genome of the filarial nematode parasite Brugia malayi.</title>
        <authorList>
            <person name="Ghedin E."/>
            <person name="Wang S."/>
            <person name="Spiro D."/>
            <person name="Caler E."/>
            <person name="Zhao Q."/>
            <person name="Crabtree J."/>
            <person name="Allen J.E."/>
            <person name="Delcher A.L."/>
            <person name="Guiliano D.B."/>
            <person name="Miranda-Saavedra D."/>
            <person name="Angiuoli S.V."/>
            <person name="Creasy T."/>
            <person name="Amedeo P."/>
            <person name="Haas B."/>
            <person name="El-Sayed N.M."/>
            <person name="Wortman J.R."/>
            <person name="Feldblyum T."/>
            <person name="Tallon L."/>
            <person name="Schatz M."/>
            <person name="Shumway M."/>
            <person name="Koo H."/>
            <person name="Salzberg S.L."/>
            <person name="Schobel S."/>
            <person name="Pertea M."/>
            <person name="Pop M."/>
            <person name="White O."/>
            <person name="Barton G.J."/>
            <person name="Carlow C.K."/>
            <person name="Crawford M.J."/>
            <person name="Daub J."/>
            <person name="Dimmic M.W."/>
            <person name="Estes C.F."/>
            <person name="Foster J.M."/>
            <person name="Ganatra M."/>
            <person name="Gregory W.F."/>
            <person name="Johnson N.M."/>
            <person name="Jin J."/>
            <person name="Komuniecki R."/>
            <person name="Korf I."/>
            <person name="Kumar S."/>
            <person name="Laney S."/>
            <person name="Li B.W."/>
            <person name="Li W."/>
            <person name="Lindblom T.H."/>
            <person name="Lustigman S."/>
            <person name="Ma D."/>
            <person name="Maina C.V."/>
            <person name="Martin D.M."/>
            <person name="McCarter J.P."/>
            <person name="McReynolds L."/>
            <person name="Mitreva M."/>
            <person name="Nutman T.B."/>
            <person name="Parkinson J."/>
            <person name="Peregrin-Alvarez J.M."/>
            <person name="Poole C."/>
            <person name="Ren Q."/>
            <person name="Saunders L."/>
            <person name="Sluder A.E."/>
            <person name="Smith K."/>
            <person name="Stanke M."/>
            <person name="Unnasch T.R."/>
            <person name="Ware J."/>
            <person name="Wei A.D."/>
            <person name="Weil G."/>
            <person name="Williams D.J."/>
            <person name="Zhang Y."/>
            <person name="Williams S.A."/>
            <person name="Fraser-Liggett C."/>
            <person name="Slatko B."/>
            <person name="Blaxter M.L."/>
            <person name="Scott A.L."/>
        </authorList>
    </citation>
    <scope>NUCLEOTIDE SEQUENCE</scope>
    <source>
        <strain evidence="1">FR3</strain>
    </source>
</reference>
<accession>A0A1I9G5P1</accession>
<gene>
    <name evidence="1" type="primary">Bm13320</name>
    <name evidence="1" type="ORF">BM_Bm13320</name>
</gene>
<dbReference type="AlphaFoldDB" id="A0A1I9G5P1"/>
<organism evidence="1">
    <name type="scientific">Brugia malayi</name>
    <name type="common">Filarial nematode worm</name>
    <dbReference type="NCBI Taxonomy" id="6279"/>
    <lineage>
        <taxon>Eukaryota</taxon>
        <taxon>Metazoa</taxon>
        <taxon>Ecdysozoa</taxon>
        <taxon>Nematoda</taxon>
        <taxon>Chromadorea</taxon>
        <taxon>Rhabditida</taxon>
        <taxon>Spirurina</taxon>
        <taxon>Spiruromorpha</taxon>
        <taxon>Filarioidea</taxon>
        <taxon>Onchocercidae</taxon>
        <taxon>Brugia</taxon>
    </lineage>
</organism>
<dbReference type="EMBL" id="LN857023">
    <property type="protein sequence ID" value="CDQ01706.1"/>
    <property type="molecule type" value="Genomic_DNA"/>
</dbReference>
<protein>
    <submittedName>
        <fullName evidence="1">Bm13320</fullName>
    </submittedName>
</protein>
<reference evidence="1" key="2">
    <citation type="submission" date="2012-12" db="EMBL/GenBank/DDBJ databases">
        <authorList>
            <consortium name="WormBase Consortium"/>
            <person name="Ghedin E."/>
            <person name="Paulini M."/>
        </authorList>
    </citation>
    <scope>NUCLEOTIDE SEQUENCE</scope>
    <source>
        <strain evidence="1">FR3</strain>
    </source>
</reference>
<proteinExistence type="predicted"/>